<accession>A0AAD5U951</accession>
<dbReference type="PANTHER" id="PTHR10805">
    <property type="entry name" value="COATOMER SUBUNIT EPSILON"/>
    <property type="match status" value="1"/>
</dbReference>
<dbReference type="GO" id="GO:0015031">
    <property type="term" value="P:protein transport"/>
    <property type="evidence" value="ECO:0007669"/>
    <property type="project" value="UniProtKB-UniRule"/>
</dbReference>
<keyword evidence="10 11" id="KW-0968">Cytoplasmic vesicle</keyword>
<keyword evidence="8 11" id="KW-0333">Golgi apparatus</keyword>
<dbReference type="Pfam" id="PF04733">
    <property type="entry name" value="Coatomer_E"/>
    <property type="match status" value="1"/>
</dbReference>
<proteinExistence type="inferred from homology"/>
<comment type="function">
    <text evidence="11">The coatomer is a cytosolic protein complex that binds to dilysine motifs and reversibly associates with Golgi non-clathrin-coated vesicles, which further mediate biosynthetic protein transport from the ER, via the Golgi up to the trans Golgi network. The coatomer complex is required for budding from Golgi membranes, and is essential for the retrograde Golgi-to-ER transport of dilysine-tagged proteins.</text>
</comment>
<evidence type="ECO:0000256" key="3">
    <source>
        <dbReference type="ARBA" id="ARBA00008827"/>
    </source>
</evidence>
<evidence type="ECO:0000313" key="12">
    <source>
        <dbReference type="EMBL" id="KAJ3228024.1"/>
    </source>
</evidence>
<dbReference type="SUPFAM" id="SSF48452">
    <property type="entry name" value="TPR-like"/>
    <property type="match status" value="1"/>
</dbReference>
<evidence type="ECO:0000256" key="2">
    <source>
        <dbReference type="ARBA" id="ARBA00004347"/>
    </source>
</evidence>
<comment type="subcellular location">
    <subcellularLocation>
        <location evidence="2">Cytoplasmic vesicle</location>
        <location evidence="2">COPI-coated vesicle membrane</location>
        <topology evidence="2">Peripheral membrane protein</topology>
        <orientation evidence="2">Cytoplasmic side</orientation>
    </subcellularLocation>
    <subcellularLocation>
        <location evidence="1">Golgi apparatus membrane</location>
        <topology evidence="1">Peripheral membrane protein</topology>
        <orientation evidence="1">Cytoplasmic side</orientation>
    </subcellularLocation>
</comment>
<dbReference type="InterPro" id="IPR011990">
    <property type="entry name" value="TPR-like_helical_dom_sf"/>
</dbReference>
<evidence type="ECO:0000256" key="8">
    <source>
        <dbReference type="ARBA" id="ARBA00023034"/>
    </source>
</evidence>
<dbReference type="GO" id="GO:0006891">
    <property type="term" value="P:intra-Golgi vesicle-mediated transport"/>
    <property type="evidence" value="ECO:0007669"/>
    <property type="project" value="TreeGrafter"/>
</dbReference>
<dbReference type="InterPro" id="IPR006822">
    <property type="entry name" value="Coatomer_esu"/>
</dbReference>
<dbReference type="Gene3D" id="1.25.40.10">
    <property type="entry name" value="Tetratricopeptide repeat domain"/>
    <property type="match status" value="1"/>
</dbReference>
<keyword evidence="9 11" id="KW-0472">Membrane</keyword>
<evidence type="ECO:0000313" key="13">
    <source>
        <dbReference type="Proteomes" id="UP001211065"/>
    </source>
</evidence>
<dbReference type="Proteomes" id="UP001211065">
    <property type="component" value="Unassembled WGS sequence"/>
</dbReference>
<dbReference type="AlphaFoldDB" id="A0AAD5U951"/>
<dbReference type="EMBL" id="JADGJW010000007">
    <property type="protein sequence ID" value="KAJ3228024.1"/>
    <property type="molecule type" value="Genomic_DNA"/>
</dbReference>
<dbReference type="GO" id="GO:0006888">
    <property type="term" value="P:endoplasmic reticulum to Golgi vesicle-mediated transport"/>
    <property type="evidence" value="ECO:0007669"/>
    <property type="project" value="TreeGrafter"/>
</dbReference>
<comment type="caution">
    <text evidence="12">The sequence shown here is derived from an EMBL/GenBank/DDBJ whole genome shotgun (WGS) entry which is preliminary data.</text>
</comment>
<evidence type="ECO:0000256" key="1">
    <source>
        <dbReference type="ARBA" id="ARBA00004255"/>
    </source>
</evidence>
<keyword evidence="7 11" id="KW-0653">Protein transport</keyword>
<keyword evidence="13" id="KW-1185">Reference proteome</keyword>
<dbReference type="GO" id="GO:0030126">
    <property type="term" value="C:COPI vesicle coat"/>
    <property type="evidence" value="ECO:0007669"/>
    <property type="project" value="TreeGrafter"/>
</dbReference>
<gene>
    <name evidence="12" type="ORF">HK099_007305</name>
</gene>
<reference evidence="12" key="1">
    <citation type="submission" date="2020-05" db="EMBL/GenBank/DDBJ databases">
        <title>Phylogenomic resolution of chytrid fungi.</title>
        <authorList>
            <person name="Stajich J.E."/>
            <person name="Amses K."/>
            <person name="Simmons R."/>
            <person name="Seto K."/>
            <person name="Myers J."/>
            <person name="Bonds A."/>
            <person name="Quandt C.A."/>
            <person name="Barry K."/>
            <person name="Liu P."/>
            <person name="Grigoriev I."/>
            <person name="Longcore J.E."/>
            <person name="James T.Y."/>
        </authorList>
    </citation>
    <scope>NUCLEOTIDE SEQUENCE</scope>
    <source>
        <strain evidence="12">JEL0476</strain>
    </source>
</reference>
<keyword evidence="4 11" id="KW-0813">Transport</keyword>
<dbReference type="PANTHER" id="PTHR10805:SF0">
    <property type="entry name" value="COATOMER SUBUNIT EPSILON"/>
    <property type="match status" value="1"/>
</dbReference>
<evidence type="ECO:0000256" key="5">
    <source>
        <dbReference type="ARBA" id="ARBA00022490"/>
    </source>
</evidence>
<dbReference type="GO" id="GO:0005198">
    <property type="term" value="F:structural molecule activity"/>
    <property type="evidence" value="ECO:0007669"/>
    <property type="project" value="UniProtKB-UniRule"/>
</dbReference>
<dbReference type="GO" id="GO:0006890">
    <property type="term" value="P:retrograde vesicle-mediated transport, Golgi to endoplasmic reticulum"/>
    <property type="evidence" value="ECO:0007669"/>
    <property type="project" value="UniProtKB-UniRule"/>
</dbReference>
<evidence type="ECO:0000256" key="4">
    <source>
        <dbReference type="ARBA" id="ARBA00022448"/>
    </source>
</evidence>
<keyword evidence="6 11" id="KW-0931">ER-Golgi transport</keyword>
<protein>
    <recommendedName>
        <fullName evidence="11">Coatomer subunit epsilon</fullName>
    </recommendedName>
</protein>
<evidence type="ECO:0000256" key="6">
    <source>
        <dbReference type="ARBA" id="ARBA00022892"/>
    </source>
</evidence>
<evidence type="ECO:0000256" key="10">
    <source>
        <dbReference type="ARBA" id="ARBA00023329"/>
    </source>
</evidence>
<evidence type="ECO:0000256" key="7">
    <source>
        <dbReference type="ARBA" id="ARBA00022927"/>
    </source>
</evidence>
<keyword evidence="5 11" id="KW-0963">Cytoplasm</keyword>
<evidence type="ECO:0000256" key="9">
    <source>
        <dbReference type="ARBA" id="ARBA00023136"/>
    </source>
</evidence>
<name>A0AAD5U951_9FUNG</name>
<sequence length="309" mass="34668">MKISKILYLKLPLDELLPIRNNFYLGSYQQAINSISTSSNTTSPNNSLERRLILLRSYLAQKNYRQASSAIAKEDEKVPELLAFKLLADYFQFPEKKENLLNSMKQLLSSVDVSTGFGEGGGVPVFAATLFYNEGLFEDALKILTARQKDLECASFIVQIYLKMNRPELAKKELQGIRSWADDATLAQLVEAWVDAFSGDEKKFQDAYYIFEELASSKVATSKLLNGQAVCRIKAGRFEEAEAILVESLNKGGNDPETLINLIVCTISSGKDSSKFLNLLKETSPKHPYLEELALKESHFDRCCGRFSN</sequence>
<dbReference type="PIRSF" id="PIRSF016478">
    <property type="entry name" value="Coatomer_esu"/>
    <property type="match status" value="1"/>
</dbReference>
<evidence type="ECO:0000256" key="11">
    <source>
        <dbReference type="PIRNR" id="PIRNR016478"/>
    </source>
</evidence>
<organism evidence="12 13">
    <name type="scientific">Clydaea vesicula</name>
    <dbReference type="NCBI Taxonomy" id="447962"/>
    <lineage>
        <taxon>Eukaryota</taxon>
        <taxon>Fungi</taxon>
        <taxon>Fungi incertae sedis</taxon>
        <taxon>Chytridiomycota</taxon>
        <taxon>Chytridiomycota incertae sedis</taxon>
        <taxon>Chytridiomycetes</taxon>
        <taxon>Lobulomycetales</taxon>
        <taxon>Lobulomycetaceae</taxon>
        <taxon>Clydaea</taxon>
    </lineage>
</organism>
<comment type="similarity">
    <text evidence="3 11">Belongs to the COPE family.</text>
</comment>
<dbReference type="GO" id="GO:0000139">
    <property type="term" value="C:Golgi membrane"/>
    <property type="evidence" value="ECO:0007669"/>
    <property type="project" value="UniProtKB-SubCell"/>
</dbReference>